<dbReference type="InterPro" id="IPR032371">
    <property type="entry name" value="DUF4873"/>
</dbReference>
<keyword evidence="3" id="KW-1185">Reference proteome</keyword>
<dbReference type="OrthoDB" id="3683556at2"/>
<feature type="domain" description="DUF4873" evidence="1">
    <location>
        <begin position="13"/>
        <end position="103"/>
    </location>
</feature>
<evidence type="ECO:0000313" key="3">
    <source>
        <dbReference type="Proteomes" id="UP000035088"/>
    </source>
</evidence>
<evidence type="ECO:0000259" key="1">
    <source>
        <dbReference type="Pfam" id="PF16170"/>
    </source>
</evidence>
<dbReference type="AlphaFoldDB" id="G7H2L5"/>
<evidence type="ECO:0000313" key="2">
    <source>
        <dbReference type="EMBL" id="GAB10090.1"/>
    </source>
</evidence>
<dbReference type="GO" id="GO:0004497">
    <property type="term" value="F:monooxygenase activity"/>
    <property type="evidence" value="ECO:0007669"/>
    <property type="project" value="UniProtKB-KW"/>
</dbReference>
<reference evidence="2 3" key="1">
    <citation type="submission" date="2011-11" db="EMBL/GenBank/DDBJ databases">
        <title>Whole genome shotgun sequence of Gordonia araii NBRC 100433.</title>
        <authorList>
            <person name="Yoshida Y."/>
            <person name="Hosoyama A."/>
            <person name="Tsuchikane K."/>
            <person name="Katsumata H."/>
            <person name="Yamazaki S."/>
            <person name="Fujita N."/>
        </authorList>
    </citation>
    <scope>NUCLEOTIDE SEQUENCE [LARGE SCALE GENOMIC DNA]</scope>
    <source>
        <strain evidence="2 3">NBRC 100433</strain>
    </source>
</reference>
<name>G7H2L5_9ACTN</name>
<protein>
    <submittedName>
        <fullName evidence="2">Flavin-containing monooxygenase</fullName>
    </submittedName>
</protein>
<dbReference type="EMBL" id="BAEE01000051">
    <property type="protein sequence ID" value="GAB10090.1"/>
    <property type="molecule type" value="Genomic_DNA"/>
</dbReference>
<dbReference type="STRING" id="1073574.GOARA_051_00340"/>
<accession>G7H2L5</accession>
<dbReference type="Pfam" id="PF16170">
    <property type="entry name" value="DUF4873"/>
    <property type="match status" value="1"/>
</dbReference>
<gene>
    <name evidence="2" type="ORF">GOARA_051_00340</name>
</gene>
<organism evidence="2 3">
    <name type="scientific">Gordonia araii NBRC 100433</name>
    <dbReference type="NCBI Taxonomy" id="1073574"/>
    <lineage>
        <taxon>Bacteria</taxon>
        <taxon>Bacillati</taxon>
        <taxon>Actinomycetota</taxon>
        <taxon>Actinomycetes</taxon>
        <taxon>Mycobacteriales</taxon>
        <taxon>Gordoniaceae</taxon>
        <taxon>Gordonia</taxon>
    </lineage>
</organism>
<dbReference type="Proteomes" id="UP000035088">
    <property type="component" value="Unassembled WGS sequence"/>
</dbReference>
<dbReference type="RefSeq" id="WP_007322165.1">
    <property type="nucleotide sequence ID" value="NZ_BAEE01000051.1"/>
</dbReference>
<keyword evidence="2" id="KW-0503">Monooxygenase</keyword>
<keyword evidence="2" id="KW-0560">Oxidoreductase</keyword>
<comment type="caution">
    <text evidence="2">The sequence shown here is derived from an EMBL/GenBank/DDBJ whole genome shotgun (WGS) entry which is preliminary data.</text>
</comment>
<sequence>MSSVFSHSPHEGSDYIGDATIIVRGTEVPAQVELRGYREPIDGVYRWIGRVTANEQLSEILGDAQRTKVIVKTEHSAQPAFIGDPDPWNRYRIISKSTPPYHVATDLAEVESQD</sequence>
<proteinExistence type="predicted"/>